<dbReference type="NCBIfam" id="NF045515">
    <property type="entry name" value="Glp_gephyrin"/>
    <property type="match status" value="1"/>
</dbReference>
<dbReference type="InterPro" id="IPR005111">
    <property type="entry name" value="MoeA_C_domain_IV"/>
</dbReference>
<dbReference type="GO" id="GO:0006777">
    <property type="term" value="P:Mo-molybdopterin cofactor biosynthetic process"/>
    <property type="evidence" value="ECO:0007669"/>
    <property type="project" value="UniProtKB-UniRule"/>
</dbReference>
<dbReference type="InterPro" id="IPR036135">
    <property type="entry name" value="MoeA_linker/N_sf"/>
</dbReference>
<dbReference type="PROSITE" id="PS01079">
    <property type="entry name" value="MOCF_BIOSYNTHESIS_2"/>
    <property type="match status" value="1"/>
</dbReference>
<name>A0A9X1V0U5_9FLAO</name>
<dbReference type="GO" id="GO:0005829">
    <property type="term" value="C:cytosol"/>
    <property type="evidence" value="ECO:0007669"/>
    <property type="project" value="TreeGrafter"/>
</dbReference>
<dbReference type="InterPro" id="IPR001453">
    <property type="entry name" value="MoaB/Mog_dom"/>
</dbReference>
<comment type="caution">
    <text evidence="8">The sequence shown here is derived from an EMBL/GenBank/DDBJ whole genome shotgun (WGS) entry which is preliminary data.</text>
</comment>
<dbReference type="InterPro" id="IPR036425">
    <property type="entry name" value="MoaB/Mog-like_dom_sf"/>
</dbReference>
<dbReference type="Proteomes" id="UP001139344">
    <property type="component" value="Unassembled WGS sequence"/>
</dbReference>
<evidence type="ECO:0000259" key="7">
    <source>
        <dbReference type="SMART" id="SM00852"/>
    </source>
</evidence>
<evidence type="ECO:0000313" key="9">
    <source>
        <dbReference type="Proteomes" id="UP001139344"/>
    </source>
</evidence>
<comment type="function">
    <text evidence="1 6">Catalyzes the insertion of molybdate into adenylated molybdopterin with the concomitant release of AMP.</text>
</comment>
<dbReference type="GO" id="GO:0046872">
    <property type="term" value="F:metal ion binding"/>
    <property type="evidence" value="ECO:0007669"/>
    <property type="project" value="UniProtKB-UniRule"/>
</dbReference>
<comment type="pathway">
    <text evidence="2 6">Cofactor biosynthesis; molybdopterin biosynthesis.</text>
</comment>
<dbReference type="NCBIfam" id="TIGR00177">
    <property type="entry name" value="molyb_syn"/>
    <property type="match status" value="1"/>
</dbReference>
<dbReference type="AlphaFoldDB" id="A0A9X1V0U5"/>
<organism evidence="8 9">
    <name type="scientific">Christiangramia crocea</name>
    <dbReference type="NCBI Taxonomy" id="2904124"/>
    <lineage>
        <taxon>Bacteria</taxon>
        <taxon>Pseudomonadati</taxon>
        <taxon>Bacteroidota</taxon>
        <taxon>Flavobacteriia</taxon>
        <taxon>Flavobacteriales</taxon>
        <taxon>Flavobacteriaceae</taxon>
        <taxon>Christiangramia</taxon>
    </lineage>
</organism>
<dbReference type="EC" id="2.10.1.1" evidence="6"/>
<dbReference type="RefSeq" id="WP_240100284.1">
    <property type="nucleotide sequence ID" value="NZ_JAJSON010000026.1"/>
</dbReference>
<comment type="cofactor">
    <cofactor evidence="6">
        <name>Mg(2+)</name>
        <dbReference type="ChEBI" id="CHEBI:18420"/>
    </cofactor>
</comment>
<dbReference type="InterPro" id="IPR036688">
    <property type="entry name" value="MoeA_C_domain_IV_sf"/>
</dbReference>
<dbReference type="SUPFAM" id="SSF53218">
    <property type="entry name" value="Molybdenum cofactor biosynthesis proteins"/>
    <property type="match status" value="1"/>
</dbReference>
<proteinExistence type="inferred from homology"/>
<dbReference type="InterPro" id="IPR038987">
    <property type="entry name" value="MoeA-like"/>
</dbReference>
<keyword evidence="6" id="KW-0460">Magnesium</keyword>
<dbReference type="Pfam" id="PF03454">
    <property type="entry name" value="MoeA_C"/>
    <property type="match status" value="1"/>
</dbReference>
<evidence type="ECO:0000256" key="4">
    <source>
        <dbReference type="ARBA" id="ARBA00023150"/>
    </source>
</evidence>
<comment type="catalytic activity">
    <reaction evidence="5">
        <text>adenylyl-molybdopterin + molybdate = Mo-molybdopterin + AMP + H(+)</text>
        <dbReference type="Rhea" id="RHEA:35047"/>
        <dbReference type="ChEBI" id="CHEBI:15378"/>
        <dbReference type="ChEBI" id="CHEBI:36264"/>
        <dbReference type="ChEBI" id="CHEBI:62727"/>
        <dbReference type="ChEBI" id="CHEBI:71302"/>
        <dbReference type="ChEBI" id="CHEBI:456215"/>
        <dbReference type="EC" id="2.10.1.1"/>
    </reaction>
</comment>
<dbReference type="PANTHER" id="PTHR10192">
    <property type="entry name" value="MOLYBDOPTERIN BIOSYNTHESIS PROTEIN"/>
    <property type="match status" value="1"/>
</dbReference>
<evidence type="ECO:0000256" key="2">
    <source>
        <dbReference type="ARBA" id="ARBA00005046"/>
    </source>
</evidence>
<sequence length="393" mass="43074">MISVNQALSLIQLEAVAPRPVEVALEEASEKVLADNISSPIDMPPFSQSAMDGYAIRGNSSGEFRIIGESKAGDAPQFHLDEGEAVRIFTGAMVPENADTVVIQEHVEVKYNKLSIIKFPSTGANIRLKGEQFQKGSPVLNKGTVLNESGIALLAGLGINKVKVFDTPKIAIIVTGDELQKPGTVLKPGKIFESNSFMLKAALKRNKFREVHHYKVRDNILETKETIRSALAENDVLLLSGGISVGEYDFVREALFANGVEEIFYKVNQKPGKPLWFGKKEDKRVFGLPGNPAASLVCFYVYVLPALRRQKGFKNVDLKKASAVLSRPAENKSGKSLFLKAKVQDGRIDILDGQSSSMMHSFTQSNALVMIPGEKELIGKNEKVEYLDLGYGY</sequence>
<evidence type="ECO:0000256" key="3">
    <source>
        <dbReference type="ARBA" id="ARBA00010763"/>
    </source>
</evidence>
<evidence type="ECO:0000256" key="6">
    <source>
        <dbReference type="RuleBase" id="RU365090"/>
    </source>
</evidence>
<keyword evidence="9" id="KW-1185">Reference proteome</keyword>
<gene>
    <name evidence="8" type="ORF">LU635_14810</name>
</gene>
<keyword evidence="6" id="KW-0808">Transferase</keyword>
<dbReference type="SMART" id="SM00852">
    <property type="entry name" value="MoCF_biosynth"/>
    <property type="match status" value="1"/>
</dbReference>
<reference evidence="8" key="1">
    <citation type="submission" date="2021-12" db="EMBL/GenBank/DDBJ databases">
        <title>Description of Gramella crocea sp. nov., a new bacterium isolated from activated sludge.</title>
        <authorList>
            <person name="Zhang X."/>
        </authorList>
    </citation>
    <scope>NUCLEOTIDE SEQUENCE</scope>
    <source>
        <strain evidence="8">YB25</strain>
    </source>
</reference>
<dbReference type="CDD" id="cd00887">
    <property type="entry name" value="MoeA"/>
    <property type="match status" value="1"/>
</dbReference>
<dbReference type="Gene3D" id="3.40.980.10">
    <property type="entry name" value="MoaB/Mog-like domain"/>
    <property type="match status" value="1"/>
</dbReference>
<dbReference type="Gene3D" id="2.170.190.11">
    <property type="entry name" value="Molybdopterin biosynthesis moea protein, domain 3"/>
    <property type="match status" value="1"/>
</dbReference>
<evidence type="ECO:0000256" key="1">
    <source>
        <dbReference type="ARBA" id="ARBA00002901"/>
    </source>
</evidence>
<keyword evidence="6" id="KW-0479">Metal-binding</keyword>
<dbReference type="SUPFAM" id="SSF63882">
    <property type="entry name" value="MoeA N-terminal region -like"/>
    <property type="match status" value="1"/>
</dbReference>
<dbReference type="SUPFAM" id="SSF63867">
    <property type="entry name" value="MoeA C-terminal domain-like"/>
    <property type="match status" value="1"/>
</dbReference>
<dbReference type="InterPro" id="IPR008284">
    <property type="entry name" value="MoCF_biosynth_CS"/>
</dbReference>
<dbReference type="EMBL" id="JAJSON010000026">
    <property type="protein sequence ID" value="MCG9972919.1"/>
    <property type="molecule type" value="Genomic_DNA"/>
</dbReference>
<dbReference type="Gene3D" id="2.40.340.10">
    <property type="entry name" value="MoeA, C-terminal, domain IV"/>
    <property type="match status" value="1"/>
</dbReference>
<dbReference type="Pfam" id="PF00994">
    <property type="entry name" value="MoCF_biosynth"/>
    <property type="match status" value="1"/>
</dbReference>
<keyword evidence="4 6" id="KW-0501">Molybdenum cofactor biosynthesis</keyword>
<feature type="domain" description="MoaB/Mog" evidence="7">
    <location>
        <begin position="171"/>
        <end position="309"/>
    </location>
</feature>
<dbReference type="PANTHER" id="PTHR10192:SF5">
    <property type="entry name" value="GEPHYRIN"/>
    <property type="match status" value="1"/>
</dbReference>
<evidence type="ECO:0000313" key="8">
    <source>
        <dbReference type="EMBL" id="MCG9972919.1"/>
    </source>
</evidence>
<dbReference type="GO" id="GO:0061599">
    <property type="term" value="F:molybdopterin molybdotransferase activity"/>
    <property type="evidence" value="ECO:0007669"/>
    <property type="project" value="UniProtKB-UniRule"/>
</dbReference>
<protein>
    <recommendedName>
        <fullName evidence="6">Molybdopterin molybdenumtransferase</fullName>
        <ecNumber evidence="6">2.10.1.1</ecNumber>
    </recommendedName>
</protein>
<dbReference type="InterPro" id="IPR005110">
    <property type="entry name" value="MoeA_linker/N"/>
</dbReference>
<dbReference type="Pfam" id="PF03453">
    <property type="entry name" value="MoeA_N"/>
    <property type="match status" value="1"/>
</dbReference>
<comment type="similarity">
    <text evidence="3 6">Belongs to the MoeA family.</text>
</comment>
<evidence type="ECO:0000256" key="5">
    <source>
        <dbReference type="ARBA" id="ARBA00047317"/>
    </source>
</evidence>
<accession>A0A9X1V0U5</accession>
<dbReference type="Gene3D" id="3.90.105.10">
    <property type="entry name" value="Molybdopterin biosynthesis moea protein, domain 2"/>
    <property type="match status" value="1"/>
</dbReference>
<keyword evidence="6" id="KW-0500">Molybdenum</keyword>